<dbReference type="Gene3D" id="2.60.40.1190">
    <property type="match status" value="1"/>
</dbReference>
<evidence type="ECO:0000313" key="1">
    <source>
        <dbReference type="EMBL" id="PVY45187.1"/>
    </source>
</evidence>
<dbReference type="AlphaFoldDB" id="A0A2U1B9J0"/>
<comment type="caution">
    <text evidence="1">The sequence shown here is derived from an EMBL/GenBank/DDBJ whole genome shotgun (WGS) entry which is preliminary data.</text>
</comment>
<dbReference type="CDD" id="cd09621">
    <property type="entry name" value="CBM9_like_5"/>
    <property type="match status" value="1"/>
</dbReference>
<reference evidence="1 2" key="1">
    <citation type="submission" date="2018-04" db="EMBL/GenBank/DDBJ databases">
        <title>Genomic Encyclopedia of Type Strains, Phase IV (KMG-IV): sequencing the most valuable type-strain genomes for metagenomic binning, comparative biology and taxonomic classification.</title>
        <authorList>
            <person name="Goeker M."/>
        </authorList>
    </citation>
    <scope>NUCLEOTIDE SEQUENCE [LARGE SCALE GENOMIC DNA]</scope>
    <source>
        <strain evidence="1 2">DSM 14823</strain>
    </source>
</reference>
<evidence type="ECO:0008006" key="3">
    <source>
        <dbReference type="Google" id="ProtNLM"/>
    </source>
</evidence>
<dbReference type="EMBL" id="QEKH01000003">
    <property type="protein sequence ID" value="PVY45187.1"/>
    <property type="molecule type" value="Genomic_DNA"/>
</dbReference>
<dbReference type="SUPFAM" id="SSF49344">
    <property type="entry name" value="CBD9-like"/>
    <property type="match status" value="1"/>
</dbReference>
<accession>A0A2U1B9J0</accession>
<keyword evidence="2" id="KW-1185">Reference proteome</keyword>
<protein>
    <recommendedName>
        <fullName evidence="3">Carbohydrate binding protein with CBM9 domain</fullName>
    </recommendedName>
</protein>
<sequence length="1009" mass="111563">MNYWLLIPAVCGITLNAAVDFTGPGFPPLSLNRAGEAATVPVRQTVTVADFRDGFPDIVLNKAGERGQKLIHAAERGALQVEWRRANAGYWEWSCRKPVPLPEFTSARIVVKLTAGSPEPPEWFNLRLADATGEVFQYAKRTDWDRDGVCNLVFELERSQKPVLSWGGNGDGRLDFPVKFLGASGDFKAGEGDGKLWIDSIRGEFVSSVPLSRAVAVTLKGTDPFHLIPPERQGPVLSFHNRSVSAVRLNAELTLRDFDGMAVRKRFPLVLAAGETRPFVWPEKLGRRGIRYLECRFSDSENPGDSSVWNSSFAVMEPAGPTAGAGRGFIFGVCSHPNWTRDREVHRREAEAAALAGAGVVRIDFEWWQIEPEKGKRDYTLYDELVETFAQRGVEFEAILGKPPKWAVVKGNLPDYGAWRSFVRDAFRRYRGKIRLWEVWNEPDLAGFASFDVPEYVELMRIVREEADREIPGATVLSGGFATMAAHGSKKREDFQEETLKRGRGLFDLHAYHEHGTFPQYRQLVDGLFLPMRKRAGVAVPWYANETAITSAGVGEREQAVTLAKKLVFAWSRGAVGYNWYNLRNKGDDPRDGEHNYGMMTSDFRPKAVYVAFNTLAGLLRGHGFVRQIPVADGGMLFEFRNGTERVLCGWNEEFRSAGKRLLVDSDAVRAELIDLMGNAVPAERLGDRLLLPLERTPAFLRLAGADRVEVAGGVMRIIPPPVAVSGRTLPLEIELVSPVSRPVNAKLTLLPPAGLRTENDQVELVLGPGKRCVWKTQLSVGGDFLPKLGETETVAVECRIPELGYRDRLEQPVVGALPLPARFDLNRKNQTVSLFDADPTKTALVWSGPGDLSAEVRLDASDRELLLRVDVTDDRHCQPFWRSDMWQGDGVQFALAVPGQQGLWELGLSLSDSGGSKCFAWSVPNGFDRTAAAAAMRLEAERRGTVTHYRAAIPLAALGLDRTKLREGIRFNLLVNDNDGEARKGWIAAAPGIGSGKDAGKYPVVVGP</sequence>
<name>A0A2U1B9J0_9BACT</name>
<evidence type="ECO:0000313" key="2">
    <source>
        <dbReference type="Proteomes" id="UP000245959"/>
    </source>
</evidence>
<dbReference type="InterPro" id="IPR017853">
    <property type="entry name" value="GH"/>
</dbReference>
<dbReference type="GeneID" id="78294088"/>
<dbReference type="Gene3D" id="3.20.20.80">
    <property type="entry name" value="Glycosidases"/>
    <property type="match status" value="1"/>
</dbReference>
<dbReference type="PANTHER" id="PTHR12631:SF10">
    <property type="entry name" value="BETA-XYLOSIDASE-LIKE PROTEIN-RELATED"/>
    <property type="match status" value="1"/>
</dbReference>
<dbReference type="GO" id="GO:0004553">
    <property type="term" value="F:hydrolase activity, hydrolyzing O-glycosyl compounds"/>
    <property type="evidence" value="ECO:0007669"/>
    <property type="project" value="TreeGrafter"/>
</dbReference>
<gene>
    <name evidence="1" type="ORF">C8D82_103101</name>
</gene>
<proteinExistence type="predicted"/>
<dbReference type="RefSeq" id="WP_116882759.1">
    <property type="nucleotide sequence ID" value="NZ_CABMMC010000131.1"/>
</dbReference>
<dbReference type="Proteomes" id="UP000245959">
    <property type="component" value="Unassembled WGS sequence"/>
</dbReference>
<organism evidence="1 2">
    <name type="scientific">Victivallis vadensis</name>
    <dbReference type="NCBI Taxonomy" id="172901"/>
    <lineage>
        <taxon>Bacteria</taxon>
        <taxon>Pseudomonadati</taxon>
        <taxon>Lentisphaerota</taxon>
        <taxon>Lentisphaeria</taxon>
        <taxon>Victivallales</taxon>
        <taxon>Victivallaceae</taxon>
        <taxon>Victivallis</taxon>
    </lineage>
</organism>
<dbReference type="SUPFAM" id="SSF51445">
    <property type="entry name" value="(Trans)glycosidases"/>
    <property type="match status" value="1"/>
</dbReference>
<dbReference type="InterPro" id="IPR051923">
    <property type="entry name" value="Glycosyl_Hydrolase_39"/>
</dbReference>
<dbReference type="OrthoDB" id="9802522at2"/>
<dbReference type="PANTHER" id="PTHR12631">
    <property type="entry name" value="ALPHA-L-IDURONIDASE"/>
    <property type="match status" value="1"/>
</dbReference>